<dbReference type="Gene3D" id="3.40.1230.10">
    <property type="entry name" value="MTH938-like"/>
    <property type="match status" value="1"/>
</dbReference>
<dbReference type="GO" id="GO:0005737">
    <property type="term" value="C:cytoplasm"/>
    <property type="evidence" value="ECO:0007669"/>
    <property type="project" value="TreeGrafter"/>
</dbReference>
<dbReference type="PANTHER" id="PTHR15811">
    <property type="entry name" value="MTH938 DOMAIN-CONTAINING PROTEIN"/>
    <property type="match status" value="1"/>
</dbReference>
<evidence type="ECO:0000313" key="2">
    <source>
        <dbReference type="Proteomes" id="UP000070520"/>
    </source>
</evidence>
<dbReference type="InterPro" id="IPR036748">
    <property type="entry name" value="MTH938-like_sf"/>
</dbReference>
<proteinExistence type="predicted"/>
<dbReference type="AlphaFoldDB" id="A0A133V1U3"/>
<comment type="caution">
    <text evidence="1">The sequence shown here is derived from an EMBL/GenBank/DDBJ whole genome shotgun (WGS) entry which is preliminary data.</text>
</comment>
<gene>
    <name evidence="1" type="ORF">AKJ42_00615</name>
</gene>
<dbReference type="PANTHER" id="PTHR15811:SF5">
    <property type="entry name" value="MTH938 DOMAIN-CONTAINING PROTEIN"/>
    <property type="match status" value="1"/>
</dbReference>
<organism evidence="1 2">
    <name type="scientific">candidate division MSBL1 archaeon SCGC-AAA261C02</name>
    <dbReference type="NCBI Taxonomy" id="1698272"/>
    <lineage>
        <taxon>Archaea</taxon>
        <taxon>Methanobacteriati</taxon>
        <taxon>Methanobacteriota</taxon>
        <taxon>candidate division MSBL1</taxon>
    </lineage>
</organism>
<accession>A0A133V1U3</accession>
<sequence length="114" mass="12808">MTIDGEKHDHDIAIYPDKTGGRKKWITKEGHGASHKFTRGEMEEHLGRVDTEKLKVVLIGTGQYGKLGLLDETKNLLEDMGIKSIELKTPEAAERFGAMEESREEKLGIFHVTC</sequence>
<reference evidence="1 2" key="1">
    <citation type="journal article" date="2016" name="Sci. Rep.">
        <title>Metabolic traits of an uncultured archaeal lineage -MSBL1- from brine pools of the Red Sea.</title>
        <authorList>
            <person name="Mwirichia R."/>
            <person name="Alam I."/>
            <person name="Rashid M."/>
            <person name="Vinu M."/>
            <person name="Ba-Alawi W."/>
            <person name="Anthony Kamau A."/>
            <person name="Kamanda Ngugi D."/>
            <person name="Goker M."/>
            <person name="Klenk H.P."/>
            <person name="Bajic V."/>
            <person name="Stingl U."/>
        </authorList>
    </citation>
    <scope>NUCLEOTIDE SEQUENCE [LARGE SCALE GENOMIC DNA]</scope>
    <source>
        <strain evidence="1">SCGC-AAA261C02</strain>
    </source>
</reference>
<dbReference type="SUPFAM" id="SSF64076">
    <property type="entry name" value="MTH938-like"/>
    <property type="match status" value="1"/>
</dbReference>
<dbReference type="Pfam" id="PF04430">
    <property type="entry name" value="DUF498"/>
    <property type="match status" value="1"/>
</dbReference>
<keyword evidence="2" id="KW-1185">Reference proteome</keyword>
<protein>
    <submittedName>
        <fullName evidence="1">Uncharacterized protein</fullName>
    </submittedName>
</protein>
<evidence type="ECO:0000313" key="1">
    <source>
        <dbReference type="EMBL" id="KXB00428.1"/>
    </source>
</evidence>
<dbReference type="EMBL" id="LHXW01000004">
    <property type="protein sequence ID" value="KXB00428.1"/>
    <property type="molecule type" value="Genomic_DNA"/>
</dbReference>
<name>A0A133V1U3_9EURY</name>
<dbReference type="Proteomes" id="UP000070520">
    <property type="component" value="Unassembled WGS sequence"/>
</dbReference>
<dbReference type="InterPro" id="IPR007523">
    <property type="entry name" value="NDUFAF3/AAMDC"/>
</dbReference>